<keyword evidence="2" id="KW-0472">Membrane</keyword>
<evidence type="ECO:0000313" key="4">
    <source>
        <dbReference type="EMBL" id="ESK88190.1"/>
    </source>
</evidence>
<keyword evidence="2" id="KW-1133">Transmembrane helix</keyword>
<accession>V2X6W2</accession>
<dbReference type="GO" id="GO:0005975">
    <property type="term" value="P:carbohydrate metabolic process"/>
    <property type="evidence" value="ECO:0007669"/>
    <property type="project" value="InterPro"/>
</dbReference>
<feature type="compositionally biased region" description="Polar residues" evidence="1">
    <location>
        <begin position="556"/>
        <end position="566"/>
    </location>
</feature>
<feature type="region of interest" description="Disordered" evidence="1">
    <location>
        <begin position="545"/>
        <end position="566"/>
    </location>
</feature>
<reference evidence="4 5" key="1">
    <citation type="journal article" date="2014" name="BMC Genomics">
        <title>Genome and secretome analysis of the hemibiotrophic fungal pathogen, Moniliophthora roreri, which causes frosty pod rot disease of cacao: mechanisms of the biotrophic and necrotrophic phases.</title>
        <authorList>
            <person name="Meinhardt L.W."/>
            <person name="Costa G.G.L."/>
            <person name="Thomazella D.P.T."/>
            <person name="Teixeira P.J.P.L."/>
            <person name="Carazzolle M.F."/>
            <person name="Schuster S.C."/>
            <person name="Carlson J.E."/>
            <person name="Guiltinan M.J."/>
            <person name="Mieczkowski P."/>
            <person name="Farmer A."/>
            <person name="Ramaraj T."/>
            <person name="Crozier J."/>
            <person name="Davis R.E."/>
            <person name="Shao J."/>
            <person name="Melnick R.L."/>
            <person name="Pereira G.A.G."/>
            <person name="Bailey B.A."/>
        </authorList>
    </citation>
    <scope>NUCLEOTIDE SEQUENCE [LARGE SCALE GENOMIC DNA]</scope>
    <source>
        <strain evidence="4 5">MCA 2997</strain>
    </source>
</reference>
<name>V2X6W2_MONRO</name>
<dbReference type="AlphaFoldDB" id="V2X6W2"/>
<sequence length="566" mass="60695">MPAASISLWVLIVVPLFCGVSQAQNYTIPSSWRKPSIPQSIKDRIGIASAAMEKGVAGLQSNGQFINTAFGIAGNFYAQMARFDSLTKQTKYRDQLKGLQALVNINDRAASVQLFTRISELLSYGYAAVHAYKAYNDGSFLPFAEEVWNVGQVYTLSSSNINTGSTPVKDFSVQKQCLDGELVSKEEPFWQASSFHFDVAIATGSFLVLSSLLAEATSNNTYLEAAKQSMGFIHHHLYFTDGLVRDGISARQNDSCGTFDFINPYNSGLTIEGLAILASVTQDSAMQQTLRDLVSATIAYPLWQNADGVIAAWYDRGDENIVRGLSEVYERITTPSDFRSYVQAYIAVQYNAVVDQGKGSNIYGTSWIGPPTTTFDGAGQTSGATVLMAGILLSQSSNGFGGSPGAGPTDEAGVQSKSTSAGAIAGAAVGGGAFVALIGLIAFLWTRSRRKVIQLTPFIETERNPTPLKDSPPPMAINTLPSGSIIQHPSNSRPASTVVTPVLIAPSVMHSSQSSDTGRPGDEISNAELYRLLSERLESGRWDAHVSLPPYPWPSQAGSMRSGTRS</sequence>
<feature type="transmembrane region" description="Helical" evidence="2">
    <location>
        <begin position="423"/>
        <end position="445"/>
    </location>
</feature>
<dbReference type="GO" id="GO:0016787">
    <property type="term" value="F:hydrolase activity"/>
    <property type="evidence" value="ECO:0007669"/>
    <property type="project" value="UniProtKB-KW"/>
</dbReference>
<feature type="chain" id="PRO_5004711248" evidence="3">
    <location>
        <begin position="24"/>
        <end position="566"/>
    </location>
</feature>
<dbReference type="KEGG" id="mrr:Moror_5542"/>
<proteinExistence type="predicted"/>
<keyword evidence="2" id="KW-0812">Transmembrane</keyword>
<gene>
    <name evidence="4" type="ORF">Moror_5542</name>
</gene>
<evidence type="ECO:0000256" key="2">
    <source>
        <dbReference type="SAM" id="Phobius"/>
    </source>
</evidence>
<dbReference type="PANTHER" id="PTHR47791">
    <property type="entry name" value="MEIOTICALLY UP-REGULATED GENE 191 PROTEIN"/>
    <property type="match status" value="1"/>
</dbReference>
<keyword evidence="4" id="KW-0378">Hydrolase</keyword>
<dbReference type="InterPro" id="IPR005198">
    <property type="entry name" value="Glyco_hydro_76"/>
</dbReference>
<dbReference type="InterPro" id="IPR053169">
    <property type="entry name" value="MUG_Protein"/>
</dbReference>
<evidence type="ECO:0000256" key="1">
    <source>
        <dbReference type="SAM" id="MobiDB-lite"/>
    </source>
</evidence>
<comment type="caution">
    <text evidence="4">The sequence shown here is derived from an EMBL/GenBank/DDBJ whole genome shotgun (WGS) entry which is preliminary data.</text>
</comment>
<dbReference type="PANTHER" id="PTHR47791:SF3">
    <property type="entry name" value="MEIOTICALLY UP-REGULATED GENE 191 PROTEIN"/>
    <property type="match status" value="1"/>
</dbReference>
<evidence type="ECO:0000256" key="3">
    <source>
        <dbReference type="SAM" id="SignalP"/>
    </source>
</evidence>
<dbReference type="EMBL" id="AWSO01000686">
    <property type="protein sequence ID" value="ESK88190.1"/>
    <property type="molecule type" value="Genomic_DNA"/>
</dbReference>
<keyword evidence="5" id="KW-1185">Reference proteome</keyword>
<feature type="signal peptide" evidence="3">
    <location>
        <begin position="1"/>
        <end position="23"/>
    </location>
</feature>
<dbReference type="InterPro" id="IPR008928">
    <property type="entry name" value="6-hairpin_glycosidase_sf"/>
</dbReference>
<dbReference type="SUPFAM" id="SSF48208">
    <property type="entry name" value="Six-hairpin glycosidases"/>
    <property type="match status" value="1"/>
</dbReference>
<protein>
    <submittedName>
        <fullName evidence="4">Glycoside hydrolase family 76 protein</fullName>
    </submittedName>
</protein>
<evidence type="ECO:0000313" key="5">
    <source>
        <dbReference type="Proteomes" id="UP000017559"/>
    </source>
</evidence>
<dbReference type="Gene3D" id="1.50.10.20">
    <property type="match status" value="1"/>
</dbReference>
<dbReference type="Proteomes" id="UP000017559">
    <property type="component" value="Unassembled WGS sequence"/>
</dbReference>
<organism evidence="4 5">
    <name type="scientific">Moniliophthora roreri (strain MCA 2997)</name>
    <name type="common">Cocoa frosty pod rot fungus</name>
    <name type="synonym">Crinipellis roreri</name>
    <dbReference type="NCBI Taxonomy" id="1381753"/>
    <lineage>
        <taxon>Eukaryota</taxon>
        <taxon>Fungi</taxon>
        <taxon>Dikarya</taxon>
        <taxon>Basidiomycota</taxon>
        <taxon>Agaricomycotina</taxon>
        <taxon>Agaricomycetes</taxon>
        <taxon>Agaricomycetidae</taxon>
        <taxon>Agaricales</taxon>
        <taxon>Marasmiineae</taxon>
        <taxon>Marasmiaceae</taxon>
        <taxon>Moniliophthora</taxon>
    </lineage>
</organism>
<dbReference type="Pfam" id="PF03663">
    <property type="entry name" value="Glyco_hydro_76"/>
    <property type="match status" value="1"/>
</dbReference>
<dbReference type="HOGENOM" id="CLU_030049_0_0_1"/>
<keyword evidence="3" id="KW-0732">Signal</keyword>
<dbReference type="OrthoDB" id="3068171at2759"/>